<dbReference type="Proteomes" id="UP001066276">
    <property type="component" value="Chromosome 5"/>
</dbReference>
<accession>A0AAV7RRI0</accession>
<feature type="region of interest" description="Disordered" evidence="1">
    <location>
        <begin position="1"/>
        <end position="190"/>
    </location>
</feature>
<organism evidence="2 3">
    <name type="scientific">Pleurodeles waltl</name>
    <name type="common">Iberian ribbed newt</name>
    <dbReference type="NCBI Taxonomy" id="8319"/>
    <lineage>
        <taxon>Eukaryota</taxon>
        <taxon>Metazoa</taxon>
        <taxon>Chordata</taxon>
        <taxon>Craniata</taxon>
        <taxon>Vertebrata</taxon>
        <taxon>Euteleostomi</taxon>
        <taxon>Amphibia</taxon>
        <taxon>Batrachia</taxon>
        <taxon>Caudata</taxon>
        <taxon>Salamandroidea</taxon>
        <taxon>Salamandridae</taxon>
        <taxon>Pleurodelinae</taxon>
        <taxon>Pleurodeles</taxon>
    </lineage>
</organism>
<name>A0AAV7RRI0_PLEWA</name>
<feature type="compositionally biased region" description="Polar residues" evidence="1">
    <location>
        <begin position="64"/>
        <end position="84"/>
    </location>
</feature>
<sequence length="216" mass="23202">MKAEQDNERRCRRNHCTTRVKPTLSLDAGSDVRASQRGLRGGGREGARALARAPYREHWPPLTSPLTGNARHLSTTPRASSPTGPTAGRLHRRSVVPGPPRRQGSLHARVGHPALHRPTRLLDPGAQDPAVLRAPAPSTTSGPQCSPRRTPAAQRPPGPPPRHLSRPHGHQAQARLAARTAASRARLPQEPALATRLRASSRFSGSLCIGARRASL</sequence>
<feature type="compositionally biased region" description="Low complexity" evidence="1">
    <location>
        <begin position="172"/>
        <end position="186"/>
    </location>
</feature>
<dbReference type="EMBL" id="JANPWB010000009">
    <property type="protein sequence ID" value="KAJ1154387.1"/>
    <property type="molecule type" value="Genomic_DNA"/>
</dbReference>
<protein>
    <submittedName>
        <fullName evidence="2">Uncharacterized protein</fullName>
    </submittedName>
</protein>
<gene>
    <name evidence="2" type="ORF">NDU88_007139</name>
</gene>
<comment type="caution">
    <text evidence="2">The sequence shown here is derived from an EMBL/GenBank/DDBJ whole genome shotgun (WGS) entry which is preliminary data.</text>
</comment>
<evidence type="ECO:0000313" key="2">
    <source>
        <dbReference type="EMBL" id="KAJ1154387.1"/>
    </source>
</evidence>
<evidence type="ECO:0000256" key="1">
    <source>
        <dbReference type="SAM" id="MobiDB-lite"/>
    </source>
</evidence>
<proteinExistence type="predicted"/>
<evidence type="ECO:0000313" key="3">
    <source>
        <dbReference type="Proteomes" id="UP001066276"/>
    </source>
</evidence>
<keyword evidence="3" id="KW-1185">Reference proteome</keyword>
<reference evidence="2" key="1">
    <citation type="journal article" date="2022" name="bioRxiv">
        <title>Sequencing and chromosome-scale assembly of the giantPleurodeles waltlgenome.</title>
        <authorList>
            <person name="Brown T."/>
            <person name="Elewa A."/>
            <person name="Iarovenko S."/>
            <person name="Subramanian E."/>
            <person name="Araus A.J."/>
            <person name="Petzold A."/>
            <person name="Susuki M."/>
            <person name="Suzuki K.-i.T."/>
            <person name="Hayashi T."/>
            <person name="Toyoda A."/>
            <person name="Oliveira C."/>
            <person name="Osipova E."/>
            <person name="Leigh N.D."/>
            <person name="Simon A."/>
            <person name="Yun M.H."/>
        </authorList>
    </citation>
    <scope>NUCLEOTIDE SEQUENCE</scope>
    <source>
        <strain evidence="2">20211129_DDA</strain>
        <tissue evidence="2">Liver</tissue>
    </source>
</reference>
<dbReference type="AlphaFoldDB" id="A0AAV7RRI0"/>